<accession>A0ACC3CH09</accession>
<dbReference type="Proteomes" id="UP000798662">
    <property type="component" value="Chromosome 3"/>
</dbReference>
<evidence type="ECO:0000313" key="2">
    <source>
        <dbReference type="Proteomes" id="UP000798662"/>
    </source>
</evidence>
<dbReference type="EMBL" id="CM020620">
    <property type="protein sequence ID" value="KAK1869291.1"/>
    <property type="molecule type" value="Genomic_DNA"/>
</dbReference>
<sequence length="1136" mass="119454">MDVAVDDAADGYPSDFAGEHDAPFDSQPPPPLPLSQLLSQSVLPGFSAGRIGGLLPTDTSSSLGGLALPRLGSVPATLASPRVDRFLGLAPHPLGSLPPRPREPPLRLPPLSYIASGGHRGVGGGDVAPPPGVSVTAVPETASADAPSGRLCDPAAATGGQAPTLAAPGRGSAYDGCMPSSDVCAPSQPVAPFFLPPVESLSCGSPASLPHLGPPSGDPLTAVALRAINDERPLLPALPSPPVAPATDGGGDPASLVLAKSKSRGLLSADGRMSPAAIPPAGSSAGRPRASSPAARRVPSVALGAPVSTAGARPEPPTSSPLSSPRAVQSTGATEPSTPASEPASSTPPSSSAPSTRQTVPVSLGPGGLSLMQAISTLARQLVDGHRGPVKLTGFYAVLQASTDVKSDRPQRIIIDCCGSKKTVEEKDLIMAEWSRMRVEAKGAERQPRVDSALKQPPPTSEAAGEAKVSDASSGSDDAEAATFPEMTLNSSELLMSFSKATKGVRKLSEAELKTVLTRCGLRSDKQLTHNIVKSIFKKAHSIILGRGMRKGAFSWTLVTPPELLVNKWSVAGASVTVDGRCFFSPDSKNTSQRGVSIERRRIALCIAAHISPFWSAVLRGFFVDNPVNKVSLPKRFRGGDDAFASANGRGERRKKLRKLSKAATAKGTSKGAARDKTSDPSDDEYDDLTPDVNGELPLAPVRISELAQAAALSFEDLLLLDFCPLLPSSAVVAIESLPTAEFETVCRDEGALRVVLPRELIKRSFQLLEAGSRSSDGLELDGRCPTVASDAAWSSAAGPTASLAVSIKIGEHPLIRCSSASLVHMSSVQSLNEQLRMCLAFKAWMQALKKSTQAFPWDLEFLVGCRLSVADAADQVLSACAKRRMGDTAWRFFLASAGVHGDAAGSNLFGGCAVAFSDIILGGQREFMTNGVLDAALAEMRVHPALRLMPAYVLLTSQSASFTTCNEKRVAVDDAVRKMKEIYDVMPPARYERILMMLNLAGQHWISAEVLLSNGTVNVFDSSDGGFKDEKDLVVARVVLFAQQLDRLRRLSNPLAPPVRQFRASFINAPVQRDGYNCGAFALAHLWCAANGLQLCNMTNVVGDHLRLGLLWTLLDRGKRYEDARLSTIGARVVA</sequence>
<name>A0ACC3CH09_PYRYE</name>
<keyword evidence="2" id="KW-1185">Reference proteome</keyword>
<organism evidence="1 2">
    <name type="scientific">Pyropia yezoensis</name>
    <name type="common">Susabi-nori</name>
    <name type="synonym">Porphyra yezoensis</name>
    <dbReference type="NCBI Taxonomy" id="2788"/>
    <lineage>
        <taxon>Eukaryota</taxon>
        <taxon>Rhodophyta</taxon>
        <taxon>Bangiophyceae</taxon>
        <taxon>Bangiales</taxon>
        <taxon>Bangiaceae</taxon>
        <taxon>Pyropia</taxon>
    </lineage>
</organism>
<evidence type="ECO:0000313" key="1">
    <source>
        <dbReference type="EMBL" id="KAK1869291.1"/>
    </source>
</evidence>
<gene>
    <name evidence="1" type="ORF">I4F81_011769</name>
</gene>
<proteinExistence type="predicted"/>
<reference evidence="1" key="1">
    <citation type="submission" date="2019-11" db="EMBL/GenBank/DDBJ databases">
        <title>Nori genome reveals adaptations in red seaweeds to the harsh intertidal environment.</title>
        <authorList>
            <person name="Wang D."/>
            <person name="Mao Y."/>
        </authorList>
    </citation>
    <scope>NUCLEOTIDE SEQUENCE</scope>
    <source>
        <tissue evidence="1">Gametophyte</tissue>
    </source>
</reference>
<comment type="caution">
    <text evidence="1">The sequence shown here is derived from an EMBL/GenBank/DDBJ whole genome shotgun (WGS) entry which is preliminary data.</text>
</comment>
<protein>
    <submittedName>
        <fullName evidence="1">Uncharacterized protein</fullName>
    </submittedName>
</protein>